<keyword evidence="2 5" id="KW-0067">ATP-binding</keyword>
<dbReference type="InterPro" id="IPR037118">
    <property type="entry name" value="Val-tRNA_synth_C_sf"/>
</dbReference>
<dbReference type="GO" id="GO:0016887">
    <property type="term" value="F:ATP hydrolysis activity"/>
    <property type="evidence" value="ECO:0007669"/>
    <property type="project" value="InterPro"/>
</dbReference>
<comment type="caution">
    <text evidence="5">The sequence shown here is derived from an EMBL/GenBank/DDBJ whole genome shotgun (WGS) entry which is preliminary data.</text>
</comment>
<dbReference type="InterPro" id="IPR032781">
    <property type="entry name" value="ABC_tran_Xtn"/>
</dbReference>
<dbReference type="InterPro" id="IPR051309">
    <property type="entry name" value="ABCF_ATPase"/>
</dbReference>
<dbReference type="InterPro" id="IPR027417">
    <property type="entry name" value="P-loop_NTPase"/>
</dbReference>
<evidence type="ECO:0000313" key="5">
    <source>
        <dbReference type="EMBL" id="TQE96137.1"/>
    </source>
</evidence>
<dbReference type="InParanoid" id="A0A540VH87"/>
<proteinExistence type="predicted"/>
<dbReference type="PANTHER" id="PTHR42855:SF2">
    <property type="entry name" value="DRUG RESISTANCE ABC TRANSPORTER,ATP-BINDING PROTEIN"/>
    <property type="match status" value="1"/>
</dbReference>
<dbReference type="NCBIfam" id="NF000355">
    <property type="entry name" value="ribo_prot_ABC_F"/>
    <property type="match status" value="1"/>
</dbReference>
<dbReference type="InterPro" id="IPR017871">
    <property type="entry name" value="ABC_transporter-like_CS"/>
</dbReference>
<dbReference type="SMART" id="SM00382">
    <property type="entry name" value="AAA"/>
    <property type="match status" value="2"/>
</dbReference>
<evidence type="ECO:0000259" key="4">
    <source>
        <dbReference type="PROSITE" id="PS50893"/>
    </source>
</evidence>
<dbReference type="Gene3D" id="3.40.50.300">
    <property type="entry name" value="P-loop containing nucleotide triphosphate hydrolases"/>
    <property type="match status" value="2"/>
</dbReference>
<dbReference type="RefSeq" id="WP_141609690.1">
    <property type="nucleotide sequence ID" value="NZ_VIGC02000009.1"/>
</dbReference>
<dbReference type="Gene3D" id="1.10.287.380">
    <property type="entry name" value="Valyl-tRNA synthetase, C-terminal domain"/>
    <property type="match status" value="1"/>
</dbReference>
<dbReference type="FunCoup" id="A0A540VH87">
    <property type="interactions" value="433"/>
</dbReference>
<keyword evidence="6" id="KW-1185">Reference proteome</keyword>
<dbReference type="PANTHER" id="PTHR42855">
    <property type="entry name" value="ABC TRANSPORTER ATP-BINDING SUBUNIT"/>
    <property type="match status" value="1"/>
</dbReference>
<dbReference type="GO" id="GO:0005524">
    <property type="term" value="F:ATP binding"/>
    <property type="evidence" value="ECO:0007669"/>
    <property type="project" value="UniProtKB-KW"/>
</dbReference>
<feature type="domain" description="ABC transporter" evidence="4">
    <location>
        <begin position="368"/>
        <end position="580"/>
    </location>
</feature>
<sequence length="673" mass="75122">MSIVTLNNVGHSFGDFDVFTGITASIPNDGKIGLVGPNGIGKTTLLRIVAGLATPTTGQVHVAQGARIGYLRQEAMEAFAGQDNTVYAEMLTAFGDIKAQEAQLQAMEARMAAGDVSEELLAEYSAAQQAFELAGGYEYETRIAQVLQGLGFSKEDWSLPLSHLSGGQKTRALLARLLLEQPDLLILDEPTNHLDVAAIEWLEGTLRSWSGALLVVSHDRYFLDRVVDRIWELSRGGIEAYRGNYSAYLQQRQERWERREAEFQAMREKFLKELDYIKRNIARDSTSNMAKGRLRRLVREVKVVEAGGLQALLSKQWGKVMEEVDIADSRWGVADVEQAIKALQSPVTRPPRLNLRLHTKLRSGNLVLRTSQLTIGYPGHPLFVADPIQLERQECAALIGPNGSGKTTFLRTLMGQLEPLAGEIRLGASLRIGYFAQAHEDLDPENTVLEELLRHKHMLLGQARSYLAQYLFRGDDVHKPVKLLSGGERGRLALAILALEGANFLLLDEPTNHLDIPAQEILQSVLEQFDGTILLVSHDRYLIDRLATQIWSLEDGRMHIFPGTYAEYLADRARQVEAAREVAATTQANGREELRAARMRRNEERRRERALADLEAEIHRLEAEVARLEEALQQASQAQDLARIQELSQAYAETQQALEQSMEAWAELAEALA</sequence>
<dbReference type="PROSITE" id="PS00211">
    <property type="entry name" value="ABC_TRANSPORTER_1"/>
    <property type="match status" value="1"/>
</dbReference>
<evidence type="ECO:0000256" key="3">
    <source>
        <dbReference type="SAM" id="Coils"/>
    </source>
</evidence>
<reference evidence="5 6" key="1">
    <citation type="submission" date="2019-06" db="EMBL/GenBank/DDBJ databases">
        <title>Genome sequence of Litorilinea aerophila BAA-2444.</title>
        <authorList>
            <person name="Maclea K.S."/>
            <person name="Maurais E.G."/>
            <person name="Iannazzi L.C."/>
        </authorList>
    </citation>
    <scope>NUCLEOTIDE SEQUENCE [LARGE SCALE GENOMIC DNA]</scope>
    <source>
        <strain evidence="5 6">ATCC BAA-2444</strain>
    </source>
</reference>
<gene>
    <name evidence="5" type="ORF">FKZ61_08610</name>
</gene>
<dbReference type="OrthoDB" id="9801441at2"/>
<dbReference type="AlphaFoldDB" id="A0A540VH87"/>
<dbReference type="GO" id="GO:0003677">
    <property type="term" value="F:DNA binding"/>
    <property type="evidence" value="ECO:0007669"/>
    <property type="project" value="InterPro"/>
</dbReference>
<dbReference type="FunFam" id="3.40.50.300:FF:000011">
    <property type="entry name" value="Putative ABC transporter ATP-binding component"/>
    <property type="match status" value="1"/>
</dbReference>
<dbReference type="InterPro" id="IPR032524">
    <property type="entry name" value="ABC_tran_C"/>
</dbReference>
<dbReference type="CDD" id="cd03221">
    <property type="entry name" value="ABCF_EF-3"/>
    <property type="match status" value="2"/>
</dbReference>
<dbReference type="Pfam" id="PF16326">
    <property type="entry name" value="ABC_tran_CTD"/>
    <property type="match status" value="1"/>
</dbReference>
<name>A0A540VH87_9CHLR</name>
<dbReference type="PROSITE" id="PS50893">
    <property type="entry name" value="ABC_TRANSPORTER_2"/>
    <property type="match status" value="2"/>
</dbReference>
<feature type="coiled-coil region" evidence="3">
    <location>
        <begin position="604"/>
        <end position="664"/>
    </location>
</feature>
<dbReference type="SUPFAM" id="SSF52540">
    <property type="entry name" value="P-loop containing nucleoside triphosphate hydrolases"/>
    <property type="match status" value="2"/>
</dbReference>
<evidence type="ECO:0000256" key="2">
    <source>
        <dbReference type="ARBA" id="ARBA00022840"/>
    </source>
</evidence>
<dbReference type="Proteomes" id="UP000317371">
    <property type="component" value="Unassembled WGS sequence"/>
</dbReference>
<dbReference type="Pfam" id="PF12848">
    <property type="entry name" value="ABC_tran_Xtn"/>
    <property type="match status" value="1"/>
</dbReference>
<dbReference type="Pfam" id="PF00005">
    <property type="entry name" value="ABC_tran"/>
    <property type="match status" value="2"/>
</dbReference>
<feature type="domain" description="ABC transporter" evidence="4">
    <location>
        <begin position="4"/>
        <end position="260"/>
    </location>
</feature>
<dbReference type="InterPro" id="IPR003593">
    <property type="entry name" value="AAA+_ATPase"/>
</dbReference>
<dbReference type="InterPro" id="IPR003439">
    <property type="entry name" value="ABC_transporter-like_ATP-bd"/>
</dbReference>
<protein>
    <submittedName>
        <fullName evidence="5">ABC-F family ATP-binding cassette domain-containing protein</fullName>
    </submittedName>
</protein>
<dbReference type="EMBL" id="VIGC01000009">
    <property type="protein sequence ID" value="TQE96137.1"/>
    <property type="molecule type" value="Genomic_DNA"/>
</dbReference>
<evidence type="ECO:0000313" key="6">
    <source>
        <dbReference type="Proteomes" id="UP000317371"/>
    </source>
</evidence>
<evidence type="ECO:0000256" key="1">
    <source>
        <dbReference type="ARBA" id="ARBA00022741"/>
    </source>
</evidence>
<organism evidence="5 6">
    <name type="scientific">Litorilinea aerophila</name>
    <dbReference type="NCBI Taxonomy" id="1204385"/>
    <lineage>
        <taxon>Bacteria</taxon>
        <taxon>Bacillati</taxon>
        <taxon>Chloroflexota</taxon>
        <taxon>Caldilineae</taxon>
        <taxon>Caldilineales</taxon>
        <taxon>Caldilineaceae</taxon>
        <taxon>Litorilinea</taxon>
    </lineage>
</organism>
<keyword evidence="3" id="KW-0175">Coiled coil</keyword>
<accession>A0A540VH87</accession>
<keyword evidence="1" id="KW-0547">Nucleotide-binding</keyword>